<accession>A0ABW5NQ93</accession>
<reference evidence="2" key="1">
    <citation type="journal article" date="2019" name="Int. J. Syst. Evol. Microbiol.">
        <title>The Global Catalogue of Microorganisms (GCM) 10K type strain sequencing project: providing services to taxonomists for standard genome sequencing and annotation.</title>
        <authorList>
            <consortium name="The Broad Institute Genomics Platform"/>
            <consortium name="The Broad Institute Genome Sequencing Center for Infectious Disease"/>
            <person name="Wu L."/>
            <person name="Ma J."/>
        </authorList>
    </citation>
    <scope>NUCLEOTIDE SEQUENCE [LARGE SCALE GENOMIC DNA]</scope>
    <source>
        <strain evidence="2">KCTC 42248</strain>
    </source>
</reference>
<evidence type="ECO:0000313" key="1">
    <source>
        <dbReference type="EMBL" id="MFD2600188.1"/>
    </source>
</evidence>
<gene>
    <name evidence="1" type="ORF">ACFSQ3_14615</name>
</gene>
<evidence type="ECO:0000313" key="2">
    <source>
        <dbReference type="Proteomes" id="UP001597393"/>
    </source>
</evidence>
<sequence>MRTQEAIAALDQIEAPAIELASGIYDIAPEREEVELFTSAQVFEPVKGKGGSDEI</sequence>
<comment type="caution">
    <text evidence="1">The sequence shown here is derived from an EMBL/GenBank/DDBJ whole genome shotgun (WGS) entry which is preliminary data.</text>
</comment>
<keyword evidence="2" id="KW-1185">Reference proteome</keyword>
<dbReference type="Proteomes" id="UP001597393">
    <property type="component" value="Unassembled WGS sequence"/>
</dbReference>
<dbReference type="RefSeq" id="WP_380870328.1">
    <property type="nucleotide sequence ID" value="NZ_JBHUMA010000009.1"/>
</dbReference>
<name>A0ABW5NQ93_9SPHI</name>
<proteinExistence type="predicted"/>
<organism evidence="1 2">
    <name type="scientific">Sphingobacterium corticis</name>
    <dbReference type="NCBI Taxonomy" id="1812823"/>
    <lineage>
        <taxon>Bacteria</taxon>
        <taxon>Pseudomonadati</taxon>
        <taxon>Bacteroidota</taxon>
        <taxon>Sphingobacteriia</taxon>
        <taxon>Sphingobacteriales</taxon>
        <taxon>Sphingobacteriaceae</taxon>
        <taxon>Sphingobacterium</taxon>
    </lineage>
</organism>
<protein>
    <submittedName>
        <fullName evidence="1">Uncharacterized protein</fullName>
    </submittedName>
</protein>
<dbReference type="EMBL" id="JBHUMA010000009">
    <property type="protein sequence ID" value="MFD2600188.1"/>
    <property type="molecule type" value="Genomic_DNA"/>
</dbReference>